<evidence type="ECO:0000259" key="20">
    <source>
        <dbReference type="Pfam" id="PF02932"/>
    </source>
</evidence>
<dbReference type="InterPro" id="IPR001390">
    <property type="entry name" value="GABAAa_rcpt"/>
</dbReference>
<keyword evidence="12" id="KW-0325">Glycoprotein</keyword>
<evidence type="ECO:0000256" key="1">
    <source>
        <dbReference type="ARBA" id="ARBA00022448"/>
    </source>
</evidence>
<dbReference type="GO" id="GO:0004890">
    <property type="term" value="F:GABA-A receptor activity"/>
    <property type="evidence" value="ECO:0007669"/>
    <property type="project" value="InterPro"/>
</dbReference>
<evidence type="ECO:0000256" key="14">
    <source>
        <dbReference type="ARBA" id="ARBA00023257"/>
    </source>
</evidence>
<keyword evidence="22" id="KW-1185">Reference proteome</keyword>
<proteinExistence type="inferred from homology"/>
<dbReference type="PRINTS" id="PR00253">
    <property type="entry name" value="GABAARECEPTR"/>
</dbReference>
<protein>
    <recommendedName>
        <fullName evidence="23">Gamma-aminobutyric acid receptor alpha-like</fullName>
    </recommendedName>
</protein>
<sequence>MLSKNITMVLENLLENYESSQLPTYGKNSPTIVQTNILIRSMGPVSELDMEYSMDCYFRQYWRDQRLSFLGPIKSLSLSIKMLERIWRPDTYFYNGKNSYVHTITVPNKLLRISQDGDILYSMRLTIKAKCPMELKSFPMDRQSCPLVFGSYAYTSKDLIYLWQNGASVNFVPGMTLSQFDLISSPYRNITLTRREGEFSVLQVSFNLQRHTGYFLIQVYVPCILIVVLSWVSFWIHREATSDRVGLGITTVLTLSTISLDSRTDLPKVRYATALDWFLLMSFFYCIATLLEFAGVHYFTKVGSGEIPMDEDDWEDCHEAEEEVLGRLETELDMTKVDERIRRRSSIICPIYNDTSMNCERRKSSFMLVQEPTPSPLIRLTMERTTQTEFKLPKWRQLIYCLKGDDKFRRQRQREAAASSNGTGTSHGRVRHVNSVSLIDRTARVIFPASFGFFNLFYWMAYVTTQENFKWGETKIHVVNH</sequence>
<feature type="transmembrane region" description="Helical" evidence="18">
    <location>
        <begin position="445"/>
        <end position="462"/>
    </location>
</feature>
<evidence type="ECO:0000256" key="11">
    <source>
        <dbReference type="ARBA" id="ARBA00023173"/>
    </source>
</evidence>
<evidence type="ECO:0000313" key="21">
    <source>
        <dbReference type="EMBL" id="CAH1106177.1"/>
    </source>
</evidence>
<evidence type="ECO:0000313" key="22">
    <source>
        <dbReference type="Proteomes" id="UP001153636"/>
    </source>
</evidence>
<keyword evidence="9" id="KW-1015">Disulfide bond</keyword>
<dbReference type="AlphaFoldDB" id="A0A9P0GE74"/>
<feature type="transmembrane region" description="Helical" evidence="18">
    <location>
        <begin position="277"/>
        <end position="299"/>
    </location>
</feature>
<evidence type="ECO:0000256" key="9">
    <source>
        <dbReference type="ARBA" id="ARBA00023157"/>
    </source>
</evidence>
<feature type="domain" description="Neurotransmitter-gated ion-channel transmembrane" evidence="20">
    <location>
        <begin position="219"/>
        <end position="459"/>
    </location>
</feature>
<dbReference type="GO" id="GO:0005230">
    <property type="term" value="F:extracellular ligand-gated monoatomic ion channel activity"/>
    <property type="evidence" value="ECO:0007669"/>
    <property type="project" value="InterPro"/>
</dbReference>
<accession>A0A9P0GE74</accession>
<dbReference type="InterPro" id="IPR006028">
    <property type="entry name" value="GABAA/Glycine_rcpt"/>
</dbReference>
<keyword evidence="11" id="KW-0869">Chloride channel</keyword>
<keyword evidence="10" id="KW-0675">Receptor</keyword>
<evidence type="ECO:0000256" key="3">
    <source>
        <dbReference type="ARBA" id="ARBA00022692"/>
    </source>
</evidence>
<dbReference type="CDD" id="cd19049">
    <property type="entry name" value="LGIC_TM_anion"/>
    <property type="match status" value="1"/>
</dbReference>
<dbReference type="GO" id="GO:0005254">
    <property type="term" value="F:chloride channel activity"/>
    <property type="evidence" value="ECO:0007669"/>
    <property type="project" value="UniProtKB-KW"/>
</dbReference>
<organism evidence="21 22">
    <name type="scientific">Psylliodes chrysocephalus</name>
    <dbReference type="NCBI Taxonomy" id="3402493"/>
    <lineage>
        <taxon>Eukaryota</taxon>
        <taxon>Metazoa</taxon>
        <taxon>Ecdysozoa</taxon>
        <taxon>Arthropoda</taxon>
        <taxon>Hexapoda</taxon>
        <taxon>Insecta</taxon>
        <taxon>Pterygota</taxon>
        <taxon>Neoptera</taxon>
        <taxon>Endopterygota</taxon>
        <taxon>Coleoptera</taxon>
        <taxon>Polyphaga</taxon>
        <taxon>Cucujiformia</taxon>
        <taxon>Chrysomeloidea</taxon>
        <taxon>Chrysomelidae</taxon>
        <taxon>Galerucinae</taxon>
        <taxon>Alticini</taxon>
        <taxon>Psylliodes</taxon>
    </lineage>
</organism>
<dbReference type="SUPFAM" id="SSF90112">
    <property type="entry name" value="Neurotransmitter-gated ion-channel transmembrane pore"/>
    <property type="match status" value="1"/>
</dbReference>
<dbReference type="FunFam" id="2.70.170.10:FF:000003">
    <property type="entry name" value="Putative gamma-aminobutyric acid receptor subunit gamma-2"/>
    <property type="match status" value="1"/>
</dbReference>
<dbReference type="InterPro" id="IPR006202">
    <property type="entry name" value="Neur_chan_lig-bd"/>
</dbReference>
<comment type="similarity">
    <text evidence="18">Belongs to the ligand-gated ion channel (TC 1.A.9) family.</text>
</comment>
<keyword evidence="4" id="KW-0732">Signal</keyword>
<evidence type="ECO:0000256" key="18">
    <source>
        <dbReference type="RuleBase" id="RU000687"/>
    </source>
</evidence>
<dbReference type="GO" id="GO:0034707">
    <property type="term" value="C:chloride channel complex"/>
    <property type="evidence" value="ECO:0007669"/>
    <property type="project" value="UniProtKB-KW"/>
</dbReference>
<evidence type="ECO:0000256" key="10">
    <source>
        <dbReference type="ARBA" id="ARBA00023170"/>
    </source>
</evidence>
<dbReference type="Proteomes" id="UP001153636">
    <property type="component" value="Chromosome 2"/>
</dbReference>
<keyword evidence="2" id="KW-1003">Cell membrane</keyword>
<keyword evidence="6" id="KW-0770">Synapse</keyword>
<keyword evidence="5 18" id="KW-1133">Transmembrane helix</keyword>
<dbReference type="EMBL" id="OV651814">
    <property type="protein sequence ID" value="CAH1106177.1"/>
    <property type="molecule type" value="Genomic_DNA"/>
</dbReference>
<keyword evidence="8 18" id="KW-0472">Membrane</keyword>
<evidence type="ECO:0000256" key="15">
    <source>
        <dbReference type="ARBA" id="ARBA00023286"/>
    </source>
</evidence>
<keyword evidence="15" id="KW-1071">Ligand-gated ion channel</keyword>
<evidence type="ECO:0000256" key="7">
    <source>
        <dbReference type="ARBA" id="ARBA00023065"/>
    </source>
</evidence>
<evidence type="ECO:0000259" key="19">
    <source>
        <dbReference type="Pfam" id="PF02931"/>
    </source>
</evidence>
<dbReference type="CDD" id="cd19007">
    <property type="entry name" value="LGIC_ECD_GABAR_GRD-like"/>
    <property type="match status" value="1"/>
</dbReference>
<evidence type="ECO:0000256" key="4">
    <source>
        <dbReference type="ARBA" id="ARBA00022729"/>
    </source>
</evidence>
<dbReference type="Gene3D" id="2.70.170.10">
    <property type="entry name" value="Neurotransmitter-gated ion-channel ligand-binding domain"/>
    <property type="match status" value="1"/>
</dbReference>
<evidence type="ECO:0000256" key="12">
    <source>
        <dbReference type="ARBA" id="ARBA00023180"/>
    </source>
</evidence>
<evidence type="ECO:0000256" key="13">
    <source>
        <dbReference type="ARBA" id="ARBA00023214"/>
    </source>
</evidence>
<feature type="transmembrane region" description="Helical" evidence="18">
    <location>
        <begin position="214"/>
        <end position="236"/>
    </location>
</feature>
<keyword evidence="14" id="KW-0628">Postsynaptic cell membrane</keyword>
<dbReference type="InterPro" id="IPR038050">
    <property type="entry name" value="Neuro_actylchol_rec"/>
</dbReference>
<dbReference type="Pfam" id="PF02931">
    <property type="entry name" value="Neur_chan_LBD"/>
    <property type="match status" value="1"/>
</dbReference>
<dbReference type="SUPFAM" id="SSF63712">
    <property type="entry name" value="Nicotinic receptor ligand binding domain-like"/>
    <property type="match status" value="1"/>
</dbReference>
<dbReference type="Gene3D" id="1.20.58.390">
    <property type="entry name" value="Neurotransmitter-gated ion-channel transmembrane domain"/>
    <property type="match status" value="1"/>
</dbReference>
<feature type="domain" description="Neurotransmitter-gated ion-channel ligand-binding" evidence="19">
    <location>
        <begin position="9"/>
        <end position="211"/>
    </location>
</feature>
<keyword evidence="7 18" id="KW-0406">Ion transport</keyword>
<name>A0A9P0GE74_9CUCU</name>
<dbReference type="InterPro" id="IPR006201">
    <property type="entry name" value="Neur_channel"/>
</dbReference>
<keyword evidence="3 18" id="KW-0812">Transmembrane</keyword>
<evidence type="ECO:0000256" key="8">
    <source>
        <dbReference type="ARBA" id="ARBA00023136"/>
    </source>
</evidence>
<reference evidence="21" key="1">
    <citation type="submission" date="2022-01" db="EMBL/GenBank/DDBJ databases">
        <authorList>
            <person name="King R."/>
        </authorList>
    </citation>
    <scope>NUCLEOTIDE SEQUENCE</scope>
</reference>
<evidence type="ECO:0000256" key="16">
    <source>
        <dbReference type="ARBA" id="ARBA00023303"/>
    </source>
</evidence>
<dbReference type="PRINTS" id="PR00252">
    <property type="entry name" value="NRIONCHANNEL"/>
</dbReference>
<keyword evidence="1 18" id="KW-0813">Transport</keyword>
<comment type="caution">
    <text evidence="18">Lacks conserved residue(s) required for the propagation of feature annotation.</text>
</comment>
<dbReference type="PRINTS" id="PR01079">
    <property type="entry name" value="GABAARALPHA"/>
</dbReference>
<comment type="subcellular location">
    <subcellularLocation>
        <location evidence="17">Postsynaptic cell membrane</location>
        <topology evidence="17">Multi-pass membrane protein</topology>
    </subcellularLocation>
</comment>
<dbReference type="NCBIfam" id="TIGR00860">
    <property type="entry name" value="LIC"/>
    <property type="match status" value="1"/>
</dbReference>
<dbReference type="InterPro" id="IPR036719">
    <property type="entry name" value="Neuro-gated_channel_TM_sf"/>
</dbReference>
<gene>
    <name evidence="21" type="ORF">PSYICH_LOCUS6799</name>
</gene>
<dbReference type="OrthoDB" id="203862at2759"/>
<evidence type="ECO:0000256" key="6">
    <source>
        <dbReference type="ARBA" id="ARBA00023018"/>
    </source>
</evidence>
<dbReference type="InterPro" id="IPR018000">
    <property type="entry name" value="Neurotransmitter_ion_chnl_CS"/>
</dbReference>
<keyword evidence="13" id="KW-0868">Chloride</keyword>
<dbReference type="Pfam" id="PF02932">
    <property type="entry name" value="Neur_chan_memb"/>
    <property type="match status" value="1"/>
</dbReference>
<dbReference type="GO" id="GO:0099095">
    <property type="term" value="F:ligand-gated monoatomic anion channel activity"/>
    <property type="evidence" value="ECO:0007669"/>
    <property type="project" value="UniProtKB-ARBA"/>
</dbReference>
<evidence type="ECO:0000256" key="5">
    <source>
        <dbReference type="ARBA" id="ARBA00022989"/>
    </source>
</evidence>
<evidence type="ECO:0000256" key="17">
    <source>
        <dbReference type="ARBA" id="ARBA00034104"/>
    </source>
</evidence>
<dbReference type="GO" id="GO:0045211">
    <property type="term" value="C:postsynaptic membrane"/>
    <property type="evidence" value="ECO:0007669"/>
    <property type="project" value="UniProtKB-SubCell"/>
</dbReference>
<dbReference type="PANTHER" id="PTHR18945">
    <property type="entry name" value="NEUROTRANSMITTER GATED ION CHANNEL"/>
    <property type="match status" value="1"/>
</dbReference>
<evidence type="ECO:0008006" key="23">
    <source>
        <dbReference type="Google" id="ProtNLM"/>
    </source>
</evidence>
<dbReference type="PROSITE" id="PS00236">
    <property type="entry name" value="NEUROTR_ION_CHANNEL"/>
    <property type="match status" value="1"/>
</dbReference>
<dbReference type="FunFam" id="1.20.58.390:FF:000065">
    <property type="entry name" value="GABA-gated ion channel"/>
    <property type="match status" value="1"/>
</dbReference>
<dbReference type="InterPro" id="IPR036734">
    <property type="entry name" value="Neur_chan_lig-bd_sf"/>
</dbReference>
<keyword evidence="16 18" id="KW-0407">Ion channel</keyword>
<evidence type="ECO:0000256" key="2">
    <source>
        <dbReference type="ARBA" id="ARBA00022475"/>
    </source>
</evidence>
<dbReference type="InterPro" id="IPR006029">
    <property type="entry name" value="Neurotrans-gated_channel_TM"/>
</dbReference>